<dbReference type="OrthoDB" id="343744at2"/>
<dbReference type="Proteomes" id="UP000002383">
    <property type="component" value="Chromosome"/>
</dbReference>
<dbReference type="Pfam" id="PF02687">
    <property type="entry name" value="FtsX"/>
    <property type="match status" value="2"/>
</dbReference>
<dbReference type="Pfam" id="PF12704">
    <property type="entry name" value="MacB_PCD"/>
    <property type="match status" value="2"/>
</dbReference>
<feature type="transmembrane region" description="Helical" evidence="6">
    <location>
        <begin position="710"/>
        <end position="730"/>
    </location>
</feature>
<proteinExistence type="predicted"/>
<evidence type="ECO:0000259" key="8">
    <source>
        <dbReference type="Pfam" id="PF12704"/>
    </source>
</evidence>
<dbReference type="AlphaFoldDB" id="B8GT60"/>
<name>B8GT60_THISH</name>
<keyword evidence="4 6" id="KW-1133">Transmembrane helix</keyword>
<evidence type="ECO:0000313" key="9">
    <source>
        <dbReference type="EMBL" id="ACL73075.1"/>
    </source>
</evidence>
<dbReference type="EMBL" id="CP001339">
    <property type="protein sequence ID" value="ACL73075.1"/>
    <property type="molecule type" value="Genomic_DNA"/>
</dbReference>
<feature type="transmembrane region" description="Helical" evidence="6">
    <location>
        <begin position="247"/>
        <end position="270"/>
    </location>
</feature>
<keyword evidence="10" id="KW-1185">Reference proteome</keyword>
<feature type="transmembrane region" description="Helical" evidence="6">
    <location>
        <begin position="20"/>
        <end position="39"/>
    </location>
</feature>
<keyword evidence="5 6" id="KW-0472">Membrane</keyword>
<evidence type="ECO:0000259" key="7">
    <source>
        <dbReference type="Pfam" id="PF02687"/>
    </source>
</evidence>
<evidence type="ECO:0000256" key="4">
    <source>
        <dbReference type="ARBA" id="ARBA00022989"/>
    </source>
</evidence>
<feature type="domain" description="MacB-like periplasmic core" evidence="8">
    <location>
        <begin position="470"/>
        <end position="676"/>
    </location>
</feature>
<dbReference type="InterPro" id="IPR038766">
    <property type="entry name" value="Membrane_comp_ABC_pdt"/>
</dbReference>
<keyword evidence="2" id="KW-1003">Cell membrane</keyword>
<evidence type="ECO:0000256" key="1">
    <source>
        <dbReference type="ARBA" id="ARBA00004651"/>
    </source>
</evidence>
<dbReference type="eggNOG" id="COG0577">
    <property type="taxonomic scope" value="Bacteria"/>
</dbReference>
<dbReference type="HOGENOM" id="CLU_012341_0_0_6"/>
<dbReference type="PANTHER" id="PTHR30287">
    <property type="entry name" value="MEMBRANE COMPONENT OF PREDICTED ABC SUPERFAMILY METABOLITE UPTAKE TRANSPORTER"/>
    <property type="match status" value="1"/>
</dbReference>
<reference evidence="9 10" key="1">
    <citation type="journal article" date="2011" name="Stand. Genomic Sci.">
        <title>Complete genome sequence of 'Thioalkalivibrio sulfidophilus' HL-EbGr7.</title>
        <authorList>
            <person name="Muyzer G."/>
            <person name="Sorokin D.Y."/>
            <person name="Mavromatis K."/>
            <person name="Lapidus A."/>
            <person name="Clum A."/>
            <person name="Ivanova N."/>
            <person name="Pati A."/>
            <person name="d'Haeseleer P."/>
            <person name="Woyke T."/>
            <person name="Kyrpides N.C."/>
        </authorList>
    </citation>
    <scope>NUCLEOTIDE SEQUENCE [LARGE SCALE GENOMIC DNA]</scope>
    <source>
        <strain evidence="9 10">HL-EbGR7</strain>
    </source>
</reference>
<evidence type="ECO:0000256" key="3">
    <source>
        <dbReference type="ARBA" id="ARBA00022692"/>
    </source>
</evidence>
<dbReference type="InterPro" id="IPR025857">
    <property type="entry name" value="MacB_PCD"/>
</dbReference>
<feature type="domain" description="ABC3 transporter permease C-terminal" evidence="7">
    <location>
        <begin position="249"/>
        <end position="372"/>
    </location>
</feature>
<protein>
    <submittedName>
        <fullName evidence="9">ABC transporter, permease protein</fullName>
    </submittedName>
</protein>
<feature type="transmembrane region" description="Helical" evidence="6">
    <location>
        <begin position="798"/>
        <end position="819"/>
    </location>
</feature>
<feature type="domain" description="MacB-like periplasmic core" evidence="8">
    <location>
        <begin position="21"/>
        <end position="215"/>
    </location>
</feature>
<feature type="transmembrane region" description="Helical" evidence="6">
    <location>
        <begin position="471"/>
        <end position="491"/>
    </location>
</feature>
<feature type="transmembrane region" description="Helical" evidence="6">
    <location>
        <begin position="290"/>
        <end position="316"/>
    </location>
</feature>
<dbReference type="RefSeq" id="WP_012638554.1">
    <property type="nucleotide sequence ID" value="NC_011901.1"/>
</dbReference>
<gene>
    <name evidence="9" type="ordered locus">Tgr7_1994</name>
</gene>
<feature type="transmembrane region" description="Helical" evidence="6">
    <location>
        <begin position="415"/>
        <end position="440"/>
    </location>
</feature>
<dbReference type="InterPro" id="IPR003838">
    <property type="entry name" value="ABC3_permease_C"/>
</dbReference>
<dbReference type="KEGG" id="tgr:Tgr7_1994"/>
<organism evidence="9 10">
    <name type="scientific">Thioalkalivibrio sulfidiphilus (strain HL-EbGR7)</name>
    <dbReference type="NCBI Taxonomy" id="396588"/>
    <lineage>
        <taxon>Bacteria</taxon>
        <taxon>Pseudomonadati</taxon>
        <taxon>Pseudomonadota</taxon>
        <taxon>Gammaproteobacteria</taxon>
        <taxon>Chromatiales</taxon>
        <taxon>Ectothiorhodospiraceae</taxon>
        <taxon>Thioalkalivibrio</taxon>
    </lineage>
</organism>
<evidence type="ECO:0000256" key="2">
    <source>
        <dbReference type="ARBA" id="ARBA00022475"/>
    </source>
</evidence>
<dbReference type="STRING" id="396588.Tgr7_1994"/>
<accession>B8GT60</accession>
<feature type="transmembrane region" description="Helical" evidence="6">
    <location>
        <begin position="353"/>
        <end position="370"/>
    </location>
</feature>
<evidence type="ECO:0000256" key="5">
    <source>
        <dbReference type="ARBA" id="ARBA00023136"/>
    </source>
</evidence>
<dbReference type="PANTHER" id="PTHR30287:SF2">
    <property type="entry name" value="BLL1001 PROTEIN"/>
    <property type="match status" value="1"/>
</dbReference>
<evidence type="ECO:0000256" key="6">
    <source>
        <dbReference type="SAM" id="Phobius"/>
    </source>
</evidence>
<feature type="domain" description="ABC3 transporter permease C-terminal" evidence="7">
    <location>
        <begin position="713"/>
        <end position="827"/>
    </location>
</feature>
<feature type="transmembrane region" description="Helical" evidence="6">
    <location>
        <begin position="751"/>
        <end position="778"/>
    </location>
</feature>
<evidence type="ECO:0000313" key="10">
    <source>
        <dbReference type="Proteomes" id="UP000002383"/>
    </source>
</evidence>
<feature type="transmembrane region" description="Helical" evidence="6">
    <location>
        <begin position="390"/>
        <end position="409"/>
    </location>
</feature>
<sequence precursor="true">MTLTSRALWRDARRHPWQWSLALLGVALGVAVVVAVDLANHSASRAFGLSLEAVSGKATHRIEATGPGGLDEALFTRLRMAGIRPSAPVVEGHVRVDGETFPLLGLEPFSEAPFRSHLTGVLDPAARELVARPDTLALSRGLARRLGLEAGDSLTVTAASGRQALTVGAILESPAPGVEGLMLTDIATAQVLLERVGRLDRIDLILPQGADPDTLLAGFLPPGARVLETGAREDSARQLTRAFHINLTAMSLLALLVGGFLIYNTLMFAVLRRRPLLAALRTLGVTRAEIFRLVLLEATVLALLGGVPGLLLGLLVGQGLVQLVTRTINDLYFVLSVTGLHVSPWLLLKGLGLGLGAAWIAALAPAWEAARTRPREGLRRSGLERRAHRLMPWLALAGVVLILAGYGLVPASQGLVAGFIALFLMIMGYSLLVPLGVWLLSRLLARPLGGVFGITGRLAARGLGAALSRTGVAVAALTVAVSATVGVGIMVDSFRTTVQGWLGHTLQSALYVTSPAPGDERAGSLLPDGVMERVGSLPEVAAFSTGRRIRVASSHGDVDLFVMDPAPASFEGFRFRAGSPAQAWPRWQAGEVVLVSEPFAWHHRVSVGDELKLHTTKGERVFPVAGIYQDYGSQQGVVLMARDLYEKFWEERRVGSLGVYLAPGVEVSAGVEAVRRALADLPEPVLVTAAAEIREASMEIFDRTFAITHVLRLLTVGVAFVGILSALMALQLERAREHAVLRATGMTPGQVTGLVTLQGALLGLAAGLLAIPLGMMMADVLIDVINRRSFGWSMQQHVPPGVLVEAVWLAVIAALLAGLRPAWRMGRVRPAQALREE</sequence>
<dbReference type="GO" id="GO:0005886">
    <property type="term" value="C:plasma membrane"/>
    <property type="evidence" value="ECO:0007669"/>
    <property type="project" value="UniProtKB-SubCell"/>
</dbReference>
<keyword evidence="3 6" id="KW-0812">Transmembrane</keyword>
<comment type="subcellular location">
    <subcellularLocation>
        <location evidence="1">Cell membrane</location>
        <topology evidence="1">Multi-pass membrane protein</topology>
    </subcellularLocation>
</comment>